<accession>A0AA38S9E7</accession>
<dbReference type="SUPFAM" id="SSF53474">
    <property type="entry name" value="alpha/beta-Hydrolases"/>
    <property type="match status" value="3"/>
</dbReference>
<dbReference type="InterPro" id="IPR029058">
    <property type="entry name" value="AB_hydrolase_fold"/>
</dbReference>
<keyword evidence="2" id="KW-0121">Carboxypeptidase</keyword>
<evidence type="ECO:0000256" key="5">
    <source>
        <dbReference type="ARBA" id="ARBA00023180"/>
    </source>
</evidence>
<comment type="caution">
    <text evidence="6">The sequence shown here is derived from an EMBL/GenBank/DDBJ whole genome shotgun (WGS) entry which is preliminary data.</text>
</comment>
<dbReference type="GO" id="GO:0006508">
    <property type="term" value="P:proteolysis"/>
    <property type="evidence" value="ECO:0007669"/>
    <property type="project" value="UniProtKB-KW"/>
</dbReference>
<dbReference type="Proteomes" id="UP001172457">
    <property type="component" value="Chromosome 8"/>
</dbReference>
<evidence type="ECO:0000256" key="4">
    <source>
        <dbReference type="ARBA" id="ARBA00022801"/>
    </source>
</evidence>
<dbReference type="EMBL" id="JARYMX010000008">
    <property type="protein sequence ID" value="KAJ9538213.1"/>
    <property type="molecule type" value="Genomic_DNA"/>
</dbReference>
<dbReference type="InterPro" id="IPR033124">
    <property type="entry name" value="Ser_caboxypep_his_AS"/>
</dbReference>
<protein>
    <submittedName>
        <fullName evidence="6">Uncharacterized protein</fullName>
    </submittedName>
</protein>
<dbReference type="PANTHER" id="PTHR11802:SF224">
    <property type="entry name" value="SERINE CARBOXYPEPTIDASE-LIKE 7 ISOFORM X1"/>
    <property type="match status" value="1"/>
</dbReference>
<evidence type="ECO:0000256" key="3">
    <source>
        <dbReference type="ARBA" id="ARBA00022670"/>
    </source>
</evidence>
<dbReference type="Gene3D" id="3.40.50.12670">
    <property type="match status" value="1"/>
</dbReference>
<dbReference type="Gene3D" id="3.40.50.11320">
    <property type="match status" value="1"/>
</dbReference>
<dbReference type="Gene3D" id="3.40.50.1820">
    <property type="entry name" value="alpha/beta hydrolase"/>
    <property type="match status" value="5"/>
</dbReference>
<keyword evidence="7" id="KW-1185">Reference proteome</keyword>
<name>A0AA38S9E7_9ASTR</name>
<dbReference type="FunFam" id="3.40.50.1820:FF:000072">
    <property type="entry name" value="Serine carboxypeptidase-like 19"/>
    <property type="match status" value="1"/>
</dbReference>
<dbReference type="PANTHER" id="PTHR11802">
    <property type="entry name" value="SERINE PROTEASE FAMILY S10 SERINE CARBOXYPEPTIDASE"/>
    <property type="match status" value="1"/>
</dbReference>
<dbReference type="FunFam" id="3.40.50.12670:FF:000002">
    <property type="entry name" value="Carboxypeptidase"/>
    <property type="match status" value="2"/>
</dbReference>
<proteinExistence type="inferred from homology"/>
<keyword evidence="3" id="KW-0645">Protease</keyword>
<keyword evidence="4" id="KW-0378">Hydrolase</keyword>
<gene>
    <name evidence="6" type="ORF">OSB04_030946</name>
</gene>
<sequence length="1691" mass="190964">MVPDNSSQVEKKVLHSSVDHLHFQRSTMKIPSQSHSHPWNLFNKSCSQLSRILLAVFLMVVSLEVIESKFHVKTLPGFVGDLPFILETGYIGVGESDVVQFFYYFIESEGNPKDDPLILWLTGGPGCSALSGLFYEIGPLTINYENSTLEKAILELKPHSWTKVASIIFLDQPAGSGFSYARTPEGYIANDTLANADLPISEEGIEVEEWPQINIKGYVLGNPVTDRNSDLNSKIPYAHNMALLSDEIYESAKENCHGEYVNVDPINSLCIHDLQVVEKCFERIFRPHILEPSCEPSDPIKSNMLGRSMRSLDEISVDAWPLPQEGSYIYSSTWANSRDVREALHIHEEFNDIEWVRCNKTIKEGNGKEPMPYTHNVPSVVPYHQLLADKNCRALVYSGDHDMVVPYINTLNWIKSLNLSVENDWRPWFVDKQVAGYTMKFSKNDYSLTYATVKGGGHTAPEYKPKECLSMFIRWLANNPLETLKLVEKKIHVRSFAPIDRCIKFFNQWIAAIEMGRKVIDLFCGIQLLTGLRIGSGASPWVGLRVGSWRGGLVGARMDPDTSGTCVTSLTTTKGVLACGKAWALHSGELEFESWGGPFWRYGDFDPGLHALAALPLKHPVRPCVTALQVEQLPTCQADGIGGLPVRLGRVGSLSGSTMKLTSQSHLQPWILFDKPCSQLGLISLALFLMVVSLEVIESRYLVKTLPGFDGDLPFTLETGQQSALSYIGVGDSDDVQFFYYFIESEGDPKDDPLILWLTGGPGCSGLSALFYEIGPLTINYENSTLEKAILEIKPHSWTKVASIIFLDQPAGSGFSYARTPEGYISNDTLSAMQTYQFLRKGYVLGNPVTNLSSEYNSRIPFGHNMALLSDEIYESTKENCHGEYVNVDPVNSLCIRDLEVVEKCFERIFTPHILEPSCEPSNPIKSNMLGRSMRSLDEISVDAWPLPQFRMHWCRDGTYIYSSTWANSRDVREALHVHEVGSSFGDHDMVVAYFNTLSWIKSLNLPVENDWRAWFVNKQVAGYTMKFSKNDYSLTYATVKGGGHTAPEYKPKECLSMFMRWLANNHLGPLAKAVSLRVMHGYKCSQQPAGEHFPRYSVKFKIILYIYHSTGQLIEFQTYWLEAWKLNLGTRMKLPSQSHFQPWNNLFNNSCTPILFAVFLLLVSLMVIESRFLVKTLPGLDGDLPFTLETGYIGIGESDDVQFFYYFIESEGNPKDDPLVLWLTGGPGCSSLSGLLYEIGPLTINYENSTLEKAILEITPHSWTKVASIIFLDQPAGSGFSYARTPEGYIANDTLAAMQTYQFLRKWLVDHPEFLKNPFYVGGDSYSGIVVPMVVQEIYNGIEVGEWPQINIKGYVLGNPVTNISSEYNSRIPFAHNMALLSDEIYESAKENCRGEYRKVDPNNSLCIRDLKVVEKCFERTYKGHILEPACEPTNPFKSNMVGRSMRSLDKTSVDALQLPQFKMHWCREGSYIYSSTWANSRDVREALHIHEEFNDIEWTRCNITIQIAVYKGPISYTHNVPSVVGYHQRLANKNCRALVYSGDHDMLVPYFNTLNWIKSLNLPVENDWRPWFVDKQVAGYTMKFSKNDYSVTYATVKGGGHTAPEYKPKECLSMFMRWLANNPLCSENFNDVEAAFLLSKRTLEICQVDSCFMLDMGLNYAFLSLNSQRLLIRSVFLSESSIVFDAYMR</sequence>
<evidence type="ECO:0000256" key="1">
    <source>
        <dbReference type="ARBA" id="ARBA00009431"/>
    </source>
</evidence>
<dbReference type="PROSITE" id="PS00560">
    <property type="entry name" value="CARBOXYPEPT_SER_HIS"/>
    <property type="match status" value="3"/>
</dbReference>
<dbReference type="InterPro" id="IPR001563">
    <property type="entry name" value="Peptidase_S10"/>
</dbReference>
<evidence type="ECO:0000313" key="6">
    <source>
        <dbReference type="EMBL" id="KAJ9538213.1"/>
    </source>
</evidence>
<organism evidence="6 7">
    <name type="scientific">Centaurea solstitialis</name>
    <name type="common">yellow star-thistle</name>
    <dbReference type="NCBI Taxonomy" id="347529"/>
    <lineage>
        <taxon>Eukaryota</taxon>
        <taxon>Viridiplantae</taxon>
        <taxon>Streptophyta</taxon>
        <taxon>Embryophyta</taxon>
        <taxon>Tracheophyta</taxon>
        <taxon>Spermatophyta</taxon>
        <taxon>Magnoliopsida</taxon>
        <taxon>eudicotyledons</taxon>
        <taxon>Gunneridae</taxon>
        <taxon>Pentapetalae</taxon>
        <taxon>asterids</taxon>
        <taxon>campanulids</taxon>
        <taxon>Asterales</taxon>
        <taxon>Asteraceae</taxon>
        <taxon>Carduoideae</taxon>
        <taxon>Cardueae</taxon>
        <taxon>Centaureinae</taxon>
        <taxon>Centaurea</taxon>
    </lineage>
</organism>
<evidence type="ECO:0000256" key="2">
    <source>
        <dbReference type="ARBA" id="ARBA00022645"/>
    </source>
</evidence>
<keyword evidence="5" id="KW-0325">Glycoprotein</keyword>
<reference evidence="6" key="1">
    <citation type="submission" date="2023-03" db="EMBL/GenBank/DDBJ databases">
        <title>Chromosome-scale reference genome and RAD-based genetic map of yellow starthistle (Centaurea solstitialis) reveal putative structural variation and QTLs associated with invader traits.</title>
        <authorList>
            <person name="Reatini B."/>
            <person name="Cang F.A."/>
            <person name="Jiang Q."/>
            <person name="Mckibben M.T.W."/>
            <person name="Barker M.S."/>
            <person name="Rieseberg L.H."/>
            <person name="Dlugosch K.M."/>
        </authorList>
    </citation>
    <scope>NUCLEOTIDE SEQUENCE</scope>
    <source>
        <strain evidence="6">CAN-66</strain>
        <tissue evidence="6">Leaf</tissue>
    </source>
</reference>
<dbReference type="GO" id="GO:0004185">
    <property type="term" value="F:serine-type carboxypeptidase activity"/>
    <property type="evidence" value="ECO:0007669"/>
    <property type="project" value="InterPro"/>
</dbReference>
<dbReference type="Pfam" id="PF00450">
    <property type="entry name" value="Peptidase_S10"/>
    <property type="match status" value="5"/>
</dbReference>
<dbReference type="GO" id="GO:0016747">
    <property type="term" value="F:acyltransferase activity, transferring groups other than amino-acyl groups"/>
    <property type="evidence" value="ECO:0007669"/>
    <property type="project" value="TreeGrafter"/>
</dbReference>
<evidence type="ECO:0000313" key="7">
    <source>
        <dbReference type="Proteomes" id="UP001172457"/>
    </source>
</evidence>
<dbReference type="GO" id="GO:0019748">
    <property type="term" value="P:secondary metabolic process"/>
    <property type="evidence" value="ECO:0007669"/>
    <property type="project" value="TreeGrafter"/>
</dbReference>
<comment type="similarity">
    <text evidence="1">Belongs to the peptidase S10 family.</text>
</comment>
<dbReference type="PRINTS" id="PR00724">
    <property type="entry name" value="CRBOXYPTASEC"/>
</dbReference>